<comment type="caution">
    <text evidence="3">The sequence shown here is derived from an EMBL/GenBank/DDBJ whole genome shotgun (WGS) entry which is preliminary data.</text>
</comment>
<protein>
    <submittedName>
        <fullName evidence="3">Uncharacterized protein</fullName>
    </submittedName>
</protein>
<proteinExistence type="predicted"/>
<evidence type="ECO:0000256" key="1">
    <source>
        <dbReference type="SAM" id="MobiDB-lite"/>
    </source>
</evidence>
<evidence type="ECO:0000256" key="2">
    <source>
        <dbReference type="SAM" id="Phobius"/>
    </source>
</evidence>
<dbReference type="RefSeq" id="WP_345441210.1">
    <property type="nucleotide sequence ID" value="NZ_BAABHK010000021.1"/>
</dbReference>
<organism evidence="3 4">
    <name type="scientific">Actinoallomurus vinaceus</name>
    <dbReference type="NCBI Taxonomy" id="1080074"/>
    <lineage>
        <taxon>Bacteria</taxon>
        <taxon>Bacillati</taxon>
        <taxon>Actinomycetota</taxon>
        <taxon>Actinomycetes</taxon>
        <taxon>Streptosporangiales</taxon>
        <taxon>Thermomonosporaceae</taxon>
        <taxon>Actinoallomurus</taxon>
    </lineage>
</organism>
<evidence type="ECO:0000313" key="4">
    <source>
        <dbReference type="Proteomes" id="UP001501442"/>
    </source>
</evidence>
<keyword evidence="4" id="KW-1185">Reference proteome</keyword>
<feature type="region of interest" description="Disordered" evidence="1">
    <location>
        <begin position="57"/>
        <end position="137"/>
    </location>
</feature>
<name>A0ABP8URW3_9ACTN</name>
<feature type="compositionally biased region" description="Low complexity" evidence="1">
    <location>
        <begin position="99"/>
        <end position="131"/>
    </location>
</feature>
<sequence length="157" mass="16919">MNGVDEDATDTSRTTIISRLWARFELLPFRRGVTLVAVLIAVPALLVGGLLVLDGGGKGDRSQHRTAAAAPSARQSDTSAMDRAQRTWGEFVASRSERPASASKSAPPRASQSTTPHSRPAPTTAAPSTGTRCPPELKKWPWMWDLCKHRRGGHGRP</sequence>
<keyword evidence="2" id="KW-1133">Transmembrane helix</keyword>
<keyword evidence="2" id="KW-0472">Membrane</keyword>
<accession>A0ABP8URW3</accession>
<feature type="transmembrane region" description="Helical" evidence="2">
    <location>
        <begin position="33"/>
        <end position="53"/>
    </location>
</feature>
<dbReference type="Proteomes" id="UP001501442">
    <property type="component" value="Unassembled WGS sequence"/>
</dbReference>
<evidence type="ECO:0000313" key="3">
    <source>
        <dbReference type="EMBL" id="GAA4637964.1"/>
    </source>
</evidence>
<keyword evidence="2" id="KW-0812">Transmembrane</keyword>
<gene>
    <name evidence="3" type="ORF">GCM10023196_093850</name>
</gene>
<reference evidence="4" key="1">
    <citation type="journal article" date="2019" name="Int. J. Syst. Evol. Microbiol.">
        <title>The Global Catalogue of Microorganisms (GCM) 10K type strain sequencing project: providing services to taxonomists for standard genome sequencing and annotation.</title>
        <authorList>
            <consortium name="The Broad Institute Genomics Platform"/>
            <consortium name="The Broad Institute Genome Sequencing Center for Infectious Disease"/>
            <person name="Wu L."/>
            <person name="Ma J."/>
        </authorList>
    </citation>
    <scope>NUCLEOTIDE SEQUENCE [LARGE SCALE GENOMIC DNA]</scope>
    <source>
        <strain evidence="4">JCM 17939</strain>
    </source>
</reference>
<dbReference type="EMBL" id="BAABHK010000021">
    <property type="protein sequence ID" value="GAA4637964.1"/>
    <property type="molecule type" value="Genomic_DNA"/>
</dbReference>